<name>W7TPH4_9STRA</name>
<sequence length="317" mass="35910">MPTLSILYRPLCHQTFRAHVVKWGKSARRPLRRFRPRQQAFSTASEAPPSSLPPSTENPISSRSVEGNNENSWGWKVKVAGFILVPLSLPAAVVAGLKYDREFRDDVEAHFPEIVDVVRHRVGFQEDLGRRRAELEKTFISTQPVGVQVQLRNGRRLTTVASPLRDLSGLYEAVAPREEEGPIVSLEFQDISQENVQDTSPSRDVPPPPTLAVIPPETRGMNVPSLWDKIQDEVGGGDTLRLRREGAGQNEKQILIQQLEASLEDLKEEIGQLQASKLEGSARAIDDIEADINYLAEQRRDVRRQLRGLGKWWRYWW</sequence>
<evidence type="ECO:0000256" key="2">
    <source>
        <dbReference type="SAM" id="MobiDB-lite"/>
    </source>
</evidence>
<accession>W7TPH4</accession>
<dbReference type="Proteomes" id="UP000019335">
    <property type="component" value="Chromosome 3"/>
</dbReference>
<protein>
    <submittedName>
        <fullName evidence="3">Uncharacterized protein</fullName>
    </submittedName>
</protein>
<evidence type="ECO:0000313" key="4">
    <source>
        <dbReference type="Proteomes" id="UP000019335"/>
    </source>
</evidence>
<proteinExistence type="predicted"/>
<keyword evidence="4" id="KW-1185">Reference proteome</keyword>
<evidence type="ECO:0000256" key="1">
    <source>
        <dbReference type="SAM" id="Coils"/>
    </source>
</evidence>
<dbReference type="AlphaFoldDB" id="W7TPH4"/>
<feature type="compositionally biased region" description="Low complexity" evidence="2">
    <location>
        <begin position="37"/>
        <end position="57"/>
    </location>
</feature>
<keyword evidence="1" id="KW-0175">Coiled coil</keyword>
<dbReference type="EMBL" id="AZIL01000185">
    <property type="protein sequence ID" value="EWM29015.1"/>
    <property type="molecule type" value="Genomic_DNA"/>
</dbReference>
<gene>
    <name evidence="3" type="ORF">Naga_100443g1</name>
</gene>
<comment type="caution">
    <text evidence="3">The sequence shown here is derived from an EMBL/GenBank/DDBJ whole genome shotgun (WGS) entry which is preliminary data.</text>
</comment>
<organism evidence="3 4">
    <name type="scientific">Nannochloropsis gaditana</name>
    <dbReference type="NCBI Taxonomy" id="72520"/>
    <lineage>
        <taxon>Eukaryota</taxon>
        <taxon>Sar</taxon>
        <taxon>Stramenopiles</taxon>
        <taxon>Ochrophyta</taxon>
        <taxon>Eustigmatophyceae</taxon>
        <taxon>Eustigmatales</taxon>
        <taxon>Monodopsidaceae</taxon>
        <taxon>Nannochloropsis</taxon>
    </lineage>
</organism>
<feature type="coiled-coil region" evidence="1">
    <location>
        <begin position="249"/>
        <end position="305"/>
    </location>
</feature>
<dbReference type="OrthoDB" id="10326907at2759"/>
<evidence type="ECO:0000313" key="3">
    <source>
        <dbReference type="EMBL" id="EWM29015.1"/>
    </source>
</evidence>
<reference evidence="3 4" key="1">
    <citation type="journal article" date="2014" name="Mol. Plant">
        <title>Chromosome Scale Genome Assembly and Transcriptome Profiling of Nannochloropsis gaditana in Nitrogen Depletion.</title>
        <authorList>
            <person name="Corteggiani Carpinelli E."/>
            <person name="Telatin A."/>
            <person name="Vitulo N."/>
            <person name="Forcato C."/>
            <person name="D'Angelo M."/>
            <person name="Schiavon R."/>
            <person name="Vezzi A."/>
            <person name="Giacometti G.M."/>
            <person name="Morosinotto T."/>
            <person name="Valle G."/>
        </authorList>
    </citation>
    <scope>NUCLEOTIDE SEQUENCE [LARGE SCALE GENOMIC DNA]</scope>
    <source>
        <strain evidence="3 4">B-31</strain>
    </source>
</reference>
<feature type="region of interest" description="Disordered" evidence="2">
    <location>
        <begin position="34"/>
        <end position="65"/>
    </location>
</feature>